<dbReference type="Proteomes" id="UP000825228">
    <property type="component" value="Unassembled WGS sequence"/>
</dbReference>
<sequence length="62" mass="7130">MCDGILFGGARGRLAGLIRNGGRRTHRLAAEVERLDQRYRDATVEVPALSTQPWWNRRLPWL</sequence>
<dbReference type="EMBL" id="JABUBU010000016">
    <property type="protein sequence ID" value="MBY6367927.1"/>
    <property type="molecule type" value="Genomic_DNA"/>
</dbReference>
<comment type="caution">
    <text evidence="1">The sequence shown here is derived from an EMBL/GenBank/DDBJ whole genome shotgun (WGS) entry which is preliminary data.</text>
</comment>
<accession>A0ABS7P7S9</accession>
<protein>
    <submittedName>
        <fullName evidence="1">Uncharacterized protein</fullName>
    </submittedName>
</protein>
<name>A0ABS7P7S9_9NOCA</name>
<gene>
    <name evidence="1" type="ORF">HQ603_14315</name>
</gene>
<keyword evidence="2" id="KW-1185">Reference proteome</keyword>
<organism evidence="1 2">
    <name type="scientific">Rhodococcoides corynebacterioides</name>
    <dbReference type="NCBI Taxonomy" id="53972"/>
    <lineage>
        <taxon>Bacteria</taxon>
        <taxon>Bacillati</taxon>
        <taxon>Actinomycetota</taxon>
        <taxon>Actinomycetes</taxon>
        <taxon>Mycobacteriales</taxon>
        <taxon>Nocardiaceae</taxon>
        <taxon>Rhodococcoides</taxon>
    </lineage>
</organism>
<evidence type="ECO:0000313" key="2">
    <source>
        <dbReference type="Proteomes" id="UP000825228"/>
    </source>
</evidence>
<dbReference type="RefSeq" id="WP_222685231.1">
    <property type="nucleotide sequence ID" value="NZ_JABUBT010000042.1"/>
</dbReference>
<proteinExistence type="predicted"/>
<reference evidence="1 2" key="1">
    <citation type="submission" date="2020-06" db="EMBL/GenBank/DDBJ databases">
        <title>Taxonomy, biology and ecology of Rhodococcus bacteria occurring in California pistachio and other woody hosts as revealed by genome sequence analyses.</title>
        <authorList>
            <person name="Gai Y."/>
            <person name="Riely B."/>
        </authorList>
    </citation>
    <scope>NUCLEOTIDE SEQUENCE [LARGE SCALE GENOMIC DNA]</scope>
    <source>
        <strain evidence="1 2">BP-281</strain>
    </source>
</reference>
<evidence type="ECO:0000313" key="1">
    <source>
        <dbReference type="EMBL" id="MBY6367927.1"/>
    </source>
</evidence>